<dbReference type="InterPro" id="IPR007627">
    <property type="entry name" value="RNA_pol_sigma70_r2"/>
</dbReference>
<keyword evidence="3" id="KW-0731">Sigma factor</keyword>
<dbReference type="Gene3D" id="1.10.10.10">
    <property type="entry name" value="Winged helix-like DNA-binding domain superfamily/Winged helix DNA-binding domain"/>
    <property type="match status" value="1"/>
</dbReference>
<gene>
    <name evidence="7" type="ORF">L3081_06270</name>
</gene>
<comment type="caution">
    <text evidence="7">The sequence shown here is derived from an EMBL/GenBank/DDBJ whole genome shotgun (WGS) entry which is preliminary data.</text>
</comment>
<evidence type="ECO:0000259" key="6">
    <source>
        <dbReference type="Pfam" id="PF08281"/>
    </source>
</evidence>
<name>A0ABS9WYQ9_9GAMM</name>
<dbReference type="Pfam" id="PF04542">
    <property type="entry name" value="Sigma70_r2"/>
    <property type="match status" value="1"/>
</dbReference>
<keyword evidence="4" id="KW-0804">Transcription</keyword>
<organism evidence="7 8">
    <name type="scientific">Colwellia maritima</name>
    <dbReference type="NCBI Taxonomy" id="2912588"/>
    <lineage>
        <taxon>Bacteria</taxon>
        <taxon>Pseudomonadati</taxon>
        <taxon>Pseudomonadota</taxon>
        <taxon>Gammaproteobacteria</taxon>
        <taxon>Alteromonadales</taxon>
        <taxon>Colwelliaceae</taxon>
        <taxon>Colwellia</taxon>
    </lineage>
</organism>
<dbReference type="CDD" id="cd06171">
    <property type="entry name" value="Sigma70_r4"/>
    <property type="match status" value="1"/>
</dbReference>
<feature type="domain" description="RNA polymerase sigma-70 region 2" evidence="5">
    <location>
        <begin position="20"/>
        <end position="73"/>
    </location>
</feature>
<dbReference type="InterPro" id="IPR036388">
    <property type="entry name" value="WH-like_DNA-bd_sf"/>
</dbReference>
<evidence type="ECO:0000313" key="8">
    <source>
        <dbReference type="Proteomes" id="UP001139646"/>
    </source>
</evidence>
<dbReference type="RefSeq" id="WP_242284248.1">
    <property type="nucleotide sequence ID" value="NZ_JAKKSL010000001.1"/>
</dbReference>
<proteinExistence type="inferred from homology"/>
<dbReference type="Proteomes" id="UP001139646">
    <property type="component" value="Unassembled WGS sequence"/>
</dbReference>
<evidence type="ECO:0000259" key="5">
    <source>
        <dbReference type="Pfam" id="PF04542"/>
    </source>
</evidence>
<dbReference type="InterPro" id="IPR013325">
    <property type="entry name" value="RNA_pol_sigma_r2"/>
</dbReference>
<keyword evidence="2" id="KW-0805">Transcription regulation</keyword>
<dbReference type="SUPFAM" id="SSF88946">
    <property type="entry name" value="Sigma2 domain of RNA polymerase sigma factors"/>
    <property type="match status" value="1"/>
</dbReference>
<dbReference type="EMBL" id="JAKKSL010000001">
    <property type="protein sequence ID" value="MCI2283075.1"/>
    <property type="molecule type" value="Genomic_DNA"/>
</dbReference>
<dbReference type="InterPro" id="IPR039425">
    <property type="entry name" value="RNA_pol_sigma-70-like"/>
</dbReference>
<evidence type="ECO:0000313" key="7">
    <source>
        <dbReference type="EMBL" id="MCI2283075.1"/>
    </source>
</evidence>
<sequence length="193" mass="22353">MSNDTLFYKAYLTSIKSISRLVARIVPPHEIEDIVQETYVRICQIENKENITSPKSFMYKTARNLALDYQKQANVRLVDGIDNLETLEQLLSDHHKDEMYENILTQNEFAHFCEAVRQLPIQCRKVFVLKKVYGYSQREIAAQLNLSESTVEKHISTGMKRCTLFMRKMQTPLTSKNTKIVQISPVKVGGTYE</sequence>
<protein>
    <submittedName>
        <fullName evidence="7">RNA polymerase sigma factor</fullName>
    </submittedName>
</protein>
<dbReference type="PANTHER" id="PTHR43133">
    <property type="entry name" value="RNA POLYMERASE ECF-TYPE SIGMA FACTO"/>
    <property type="match status" value="1"/>
</dbReference>
<comment type="similarity">
    <text evidence="1">Belongs to the sigma-70 factor family. ECF subfamily.</text>
</comment>
<accession>A0ABS9WYQ9</accession>
<evidence type="ECO:0000256" key="2">
    <source>
        <dbReference type="ARBA" id="ARBA00023015"/>
    </source>
</evidence>
<evidence type="ECO:0000256" key="1">
    <source>
        <dbReference type="ARBA" id="ARBA00010641"/>
    </source>
</evidence>
<reference evidence="7" key="1">
    <citation type="submission" date="2022-01" db="EMBL/GenBank/DDBJ databases">
        <title>Colwellia maritima, isolated from seawater.</title>
        <authorList>
            <person name="Kristyanto S."/>
            <person name="Jung J."/>
            <person name="Jeon C.O."/>
        </authorList>
    </citation>
    <scope>NUCLEOTIDE SEQUENCE</scope>
    <source>
        <strain evidence="7">MSW7</strain>
    </source>
</reference>
<dbReference type="InterPro" id="IPR014284">
    <property type="entry name" value="RNA_pol_sigma-70_dom"/>
</dbReference>
<keyword evidence="8" id="KW-1185">Reference proteome</keyword>
<dbReference type="Gene3D" id="1.10.1740.10">
    <property type="match status" value="1"/>
</dbReference>
<evidence type="ECO:0000256" key="4">
    <source>
        <dbReference type="ARBA" id="ARBA00023163"/>
    </source>
</evidence>
<dbReference type="InterPro" id="IPR013249">
    <property type="entry name" value="RNA_pol_sigma70_r4_t2"/>
</dbReference>
<dbReference type="SUPFAM" id="SSF88659">
    <property type="entry name" value="Sigma3 and sigma4 domains of RNA polymerase sigma factors"/>
    <property type="match status" value="1"/>
</dbReference>
<evidence type="ECO:0000256" key="3">
    <source>
        <dbReference type="ARBA" id="ARBA00023082"/>
    </source>
</evidence>
<dbReference type="InterPro" id="IPR013324">
    <property type="entry name" value="RNA_pol_sigma_r3/r4-like"/>
</dbReference>
<dbReference type="NCBIfam" id="TIGR02937">
    <property type="entry name" value="sigma70-ECF"/>
    <property type="match status" value="1"/>
</dbReference>
<feature type="domain" description="RNA polymerase sigma factor 70 region 4 type 2" evidence="6">
    <location>
        <begin position="114"/>
        <end position="162"/>
    </location>
</feature>
<dbReference type="PANTHER" id="PTHR43133:SF63">
    <property type="entry name" value="RNA POLYMERASE SIGMA FACTOR FECI-RELATED"/>
    <property type="match status" value="1"/>
</dbReference>
<dbReference type="Pfam" id="PF08281">
    <property type="entry name" value="Sigma70_r4_2"/>
    <property type="match status" value="1"/>
</dbReference>